<dbReference type="GO" id="GO:0030313">
    <property type="term" value="C:cell envelope"/>
    <property type="evidence" value="ECO:0007669"/>
    <property type="project" value="UniProtKB-SubCell"/>
</dbReference>
<comment type="similarity">
    <text evidence="2">Belongs to the membrane fusion protein (MFP) (TC 8.A.1) family.</text>
</comment>
<dbReference type="Proteomes" id="UP000520770">
    <property type="component" value="Unassembled WGS sequence"/>
</dbReference>
<dbReference type="InterPro" id="IPR058627">
    <property type="entry name" value="MdtA-like_C"/>
</dbReference>
<dbReference type="InterPro" id="IPR006143">
    <property type="entry name" value="RND_pump_MFP"/>
</dbReference>
<dbReference type="AlphaFoldDB" id="A0A7W6S5M4"/>
<comment type="subcellular location">
    <subcellularLocation>
        <location evidence="1">Cell envelope</location>
    </subcellularLocation>
</comment>
<gene>
    <name evidence="8" type="ORF">GGE31_000381</name>
    <name evidence="7" type="ORF">GGE33_001404</name>
    <name evidence="9" type="ORF">GGE35_000379</name>
</gene>
<dbReference type="EMBL" id="JACIHM010000001">
    <property type="protein sequence ID" value="MBB4444597.1"/>
    <property type="molecule type" value="Genomic_DNA"/>
</dbReference>
<dbReference type="PANTHER" id="PTHR30158:SF10">
    <property type="entry name" value="CATION EFFLUX PUMP"/>
    <property type="match status" value="1"/>
</dbReference>
<dbReference type="Gene3D" id="2.40.50.100">
    <property type="match status" value="1"/>
</dbReference>
<evidence type="ECO:0000259" key="3">
    <source>
        <dbReference type="Pfam" id="PF25876"/>
    </source>
</evidence>
<sequence>MTSKTPRWALLGAGLTTSVLIAGAAFYFDMPNGANAASPAEAVAPAAIPVTVATVQPRKVGTWQEFSGRLEAVDRVDVRPRVAGEVKSVHFREGGLVKAGDLLVTLDPEPYMAAVAEAEGSVASTEAKLAYAETELERGNTLLSRNTISQSDLAQRQSTQREAKANLQSAKAALRVAELNLGYTEIKAPIAGRVGKIEVTVGNLVAGGSASAPLTTLVSADPIYASFDADEQLVTRTLAELPLADGQPAIDQVPVEIVTLAPGSEAIKGHLQLIDNQVAAGTGTIRVRAVFGNPGGRLIPGQFVRVRMGEPEPMNRVLVSERALGNDQDKKFVLVVDGKNTVAYRPVELGEAIDGMRIVEKGLNAGDRIIVNGLQRVRPGATVDPQDEAKLASK</sequence>
<dbReference type="GO" id="GO:0046677">
    <property type="term" value="P:response to antibiotic"/>
    <property type="evidence" value="ECO:0007669"/>
    <property type="project" value="TreeGrafter"/>
</dbReference>
<dbReference type="FunFam" id="2.40.420.20:FF:000001">
    <property type="entry name" value="Efflux RND transporter periplasmic adaptor subunit"/>
    <property type="match status" value="1"/>
</dbReference>
<dbReference type="EMBL" id="JACIGY010000001">
    <property type="protein sequence ID" value="MBB4409910.1"/>
    <property type="molecule type" value="Genomic_DNA"/>
</dbReference>
<dbReference type="Gene3D" id="2.40.420.20">
    <property type="match status" value="1"/>
</dbReference>
<evidence type="ECO:0000313" key="9">
    <source>
        <dbReference type="EMBL" id="MBB4444597.1"/>
    </source>
</evidence>
<evidence type="ECO:0000313" key="7">
    <source>
        <dbReference type="EMBL" id="MBB4347696.1"/>
    </source>
</evidence>
<dbReference type="Proteomes" id="UP000524535">
    <property type="component" value="Unassembled WGS sequence"/>
</dbReference>
<protein>
    <submittedName>
        <fullName evidence="7">Multidrug efflux system membrane fusion protein</fullName>
    </submittedName>
</protein>
<feature type="domain" description="Multidrug resistance protein MdtA-like alpha-helical hairpin" evidence="3">
    <location>
        <begin position="116"/>
        <end position="184"/>
    </location>
</feature>
<dbReference type="Pfam" id="PF25917">
    <property type="entry name" value="BSH_RND"/>
    <property type="match status" value="1"/>
</dbReference>
<dbReference type="EMBL" id="JACIGW010000001">
    <property type="protein sequence ID" value="MBB4347696.1"/>
    <property type="molecule type" value="Genomic_DNA"/>
</dbReference>
<feature type="domain" description="Multidrug resistance protein MdtA-like beta-barrel" evidence="5">
    <location>
        <begin position="244"/>
        <end position="309"/>
    </location>
</feature>
<dbReference type="SUPFAM" id="SSF111369">
    <property type="entry name" value="HlyD-like secretion proteins"/>
    <property type="match status" value="1"/>
</dbReference>
<evidence type="ECO:0000313" key="10">
    <source>
        <dbReference type="Proteomes" id="UP000520770"/>
    </source>
</evidence>
<dbReference type="Proteomes" id="UP000576087">
    <property type="component" value="Unassembled WGS sequence"/>
</dbReference>
<dbReference type="PANTHER" id="PTHR30158">
    <property type="entry name" value="ACRA/E-RELATED COMPONENT OF DRUG EFFLUX TRANSPORTER"/>
    <property type="match status" value="1"/>
</dbReference>
<dbReference type="Pfam" id="PF25967">
    <property type="entry name" value="RND-MFP_C"/>
    <property type="match status" value="1"/>
</dbReference>
<reference evidence="10 11" key="1">
    <citation type="submission" date="2020-08" db="EMBL/GenBank/DDBJ databases">
        <title>Genomic Encyclopedia of Type Strains, Phase IV (KMG-V): Genome sequencing to study the core and pangenomes of soil and plant-associated prokaryotes.</title>
        <authorList>
            <person name="Whitman W."/>
        </authorList>
    </citation>
    <scope>NUCLEOTIDE SEQUENCE [LARGE SCALE GENOMIC DNA]</scope>
    <source>
        <strain evidence="8 11">SEMIA 444</strain>
        <strain evidence="7 10">SEMIA 448</strain>
        <strain evidence="9 12">SEMIA 452</strain>
    </source>
</reference>
<accession>A0A7W6S5M4</accession>
<evidence type="ECO:0000313" key="11">
    <source>
        <dbReference type="Proteomes" id="UP000524535"/>
    </source>
</evidence>
<dbReference type="NCBIfam" id="TIGR01730">
    <property type="entry name" value="RND_mfp"/>
    <property type="match status" value="1"/>
</dbReference>
<dbReference type="Gene3D" id="2.40.30.170">
    <property type="match status" value="1"/>
</dbReference>
<comment type="caution">
    <text evidence="7">The sequence shown here is derived from an EMBL/GenBank/DDBJ whole genome shotgun (WGS) entry which is preliminary data.</text>
</comment>
<dbReference type="Pfam" id="PF25876">
    <property type="entry name" value="HH_MFP_RND"/>
    <property type="match status" value="1"/>
</dbReference>
<feature type="domain" description="Multidrug resistance protein MdtA-like barrel-sandwich hybrid" evidence="4">
    <location>
        <begin position="75"/>
        <end position="215"/>
    </location>
</feature>
<evidence type="ECO:0000256" key="2">
    <source>
        <dbReference type="ARBA" id="ARBA00009477"/>
    </source>
</evidence>
<feature type="domain" description="Multidrug resistance protein MdtA-like C-terminal permuted SH3" evidence="6">
    <location>
        <begin position="316"/>
        <end position="376"/>
    </location>
</feature>
<dbReference type="InterPro" id="IPR058625">
    <property type="entry name" value="MdtA-like_BSH"/>
</dbReference>
<dbReference type="InterPro" id="IPR058626">
    <property type="entry name" value="MdtA-like_b-barrel"/>
</dbReference>
<name>A0A7W6S5M4_9HYPH</name>
<organism evidence="7 10">
    <name type="scientific">Aliirhizobium cellulosilyticum</name>
    <dbReference type="NCBI Taxonomy" id="393664"/>
    <lineage>
        <taxon>Bacteria</taxon>
        <taxon>Pseudomonadati</taxon>
        <taxon>Pseudomonadota</taxon>
        <taxon>Alphaproteobacteria</taxon>
        <taxon>Hyphomicrobiales</taxon>
        <taxon>Rhizobiaceae</taxon>
        <taxon>Aliirhizobium</taxon>
    </lineage>
</organism>
<evidence type="ECO:0000259" key="4">
    <source>
        <dbReference type="Pfam" id="PF25917"/>
    </source>
</evidence>
<evidence type="ECO:0000313" key="12">
    <source>
        <dbReference type="Proteomes" id="UP000576087"/>
    </source>
</evidence>
<evidence type="ECO:0000313" key="8">
    <source>
        <dbReference type="EMBL" id="MBB4409910.1"/>
    </source>
</evidence>
<evidence type="ECO:0000256" key="1">
    <source>
        <dbReference type="ARBA" id="ARBA00004196"/>
    </source>
</evidence>
<evidence type="ECO:0000259" key="6">
    <source>
        <dbReference type="Pfam" id="PF25967"/>
    </source>
</evidence>
<dbReference type="Gene3D" id="1.10.287.470">
    <property type="entry name" value="Helix hairpin bin"/>
    <property type="match status" value="1"/>
</dbReference>
<evidence type="ECO:0000259" key="5">
    <source>
        <dbReference type="Pfam" id="PF25944"/>
    </source>
</evidence>
<dbReference type="GO" id="GO:0005886">
    <property type="term" value="C:plasma membrane"/>
    <property type="evidence" value="ECO:0007669"/>
    <property type="project" value="TreeGrafter"/>
</dbReference>
<keyword evidence="11" id="KW-1185">Reference proteome</keyword>
<dbReference type="Pfam" id="PF25944">
    <property type="entry name" value="Beta-barrel_RND"/>
    <property type="match status" value="1"/>
</dbReference>
<proteinExistence type="inferred from homology"/>
<dbReference type="InterPro" id="IPR058624">
    <property type="entry name" value="MdtA-like_HH"/>
</dbReference>
<dbReference type="GO" id="GO:0022857">
    <property type="term" value="F:transmembrane transporter activity"/>
    <property type="evidence" value="ECO:0007669"/>
    <property type="project" value="InterPro"/>
</dbReference>
<dbReference type="RefSeq" id="WP_183821703.1">
    <property type="nucleotide sequence ID" value="NZ_JACIGW010000001.1"/>
</dbReference>